<evidence type="ECO:0000259" key="3">
    <source>
        <dbReference type="Pfam" id="PF00460"/>
    </source>
</evidence>
<dbReference type="Pfam" id="PF22692">
    <property type="entry name" value="LlgE_F_G_D1"/>
    <property type="match status" value="1"/>
</dbReference>
<dbReference type="OrthoDB" id="9804559at2"/>
<feature type="domain" description="Flagellar basal body rod protein N-terminal" evidence="3">
    <location>
        <begin position="6"/>
        <end position="35"/>
    </location>
</feature>
<keyword evidence="2" id="KW-0975">Bacterial flagellum</keyword>
<reference evidence="6 8" key="1">
    <citation type="submission" date="2014-08" db="EMBL/GenBank/DDBJ databases">
        <title>Fervidobacterium pennivorans DYC genome.</title>
        <authorList>
            <person name="Wushke S."/>
        </authorList>
    </citation>
    <scope>NUCLEOTIDE SEQUENCE [LARGE SCALE GENOMIC DNA]</scope>
    <source>
        <strain evidence="6 8">DYC</strain>
    </source>
</reference>
<dbReference type="NCBIfam" id="TIGR03506">
    <property type="entry name" value="FlgEFG_subfam"/>
    <property type="match status" value="1"/>
</dbReference>
<dbReference type="SUPFAM" id="SSF117143">
    <property type="entry name" value="Flagellar hook protein flgE"/>
    <property type="match status" value="1"/>
</dbReference>
<dbReference type="InterPro" id="IPR010930">
    <property type="entry name" value="Flg_bb/hook_C_dom"/>
</dbReference>
<dbReference type="Pfam" id="PF06429">
    <property type="entry name" value="Flg_bbr_C"/>
    <property type="match status" value="1"/>
</dbReference>
<feature type="domain" description="Flagellar hook protein FlgE/F/G-like D1" evidence="5">
    <location>
        <begin position="97"/>
        <end position="158"/>
    </location>
</feature>
<name>A0A172T554_FERPE</name>
<dbReference type="GO" id="GO:0071978">
    <property type="term" value="P:bacterial-type flagellum-dependent swarming motility"/>
    <property type="evidence" value="ECO:0007669"/>
    <property type="project" value="TreeGrafter"/>
</dbReference>
<protein>
    <submittedName>
        <fullName evidence="6">Flagellar basal-body rod protein FlgF</fullName>
    </submittedName>
    <submittedName>
        <fullName evidence="7">Flagellar hook-basal body protein</fullName>
    </submittedName>
</protein>
<dbReference type="PATRIC" id="fig|93466.3.peg.1948"/>
<keyword evidence="6" id="KW-0966">Cell projection</keyword>
<dbReference type="AlphaFoldDB" id="A0A172T554"/>
<dbReference type="KEGG" id="fng:JM64_09365"/>
<evidence type="ECO:0000313" key="8">
    <source>
        <dbReference type="Proteomes" id="UP000077096"/>
    </source>
</evidence>
<dbReference type="InterPro" id="IPR037925">
    <property type="entry name" value="FlgE/F/G-like"/>
</dbReference>
<reference evidence="7" key="2">
    <citation type="journal article" date="2020" name="mSystems">
        <title>Genome- and Community-Level Interaction Insights into Carbon Utilization and Element Cycling Functions of Hydrothermarchaeota in Hydrothermal Sediment.</title>
        <authorList>
            <person name="Zhou Z."/>
            <person name="Liu Y."/>
            <person name="Xu W."/>
            <person name="Pan J."/>
            <person name="Luo Z.H."/>
            <person name="Li M."/>
        </authorList>
    </citation>
    <scope>NUCLEOTIDE SEQUENCE [LARGE SCALE GENOMIC DNA]</scope>
    <source>
        <strain evidence="7">SpSt-640</strain>
    </source>
</reference>
<comment type="similarity">
    <text evidence="1 2">Belongs to the flagella basal body rod proteins family.</text>
</comment>
<dbReference type="EMBL" id="DTBH01000186">
    <property type="protein sequence ID" value="HGQ78015.1"/>
    <property type="molecule type" value="Genomic_DNA"/>
</dbReference>
<dbReference type="EMBL" id="CP011393">
    <property type="protein sequence ID" value="ANE42100.1"/>
    <property type="molecule type" value="Genomic_DNA"/>
</dbReference>
<dbReference type="InterPro" id="IPR020013">
    <property type="entry name" value="Flagellar_FlgE/F/G"/>
</dbReference>
<dbReference type="PANTHER" id="PTHR30435:SF19">
    <property type="entry name" value="FLAGELLAR BASAL-BODY ROD PROTEIN FLGG"/>
    <property type="match status" value="1"/>
</dbReference>
<dbReference type="InterPro" id="IPR001444">
    <property type="entry name" value="Flag_bb_rod_N"/>
</dbReference>
<evidence type="ECO:0000259" key="5">
    <source>
        <dbReference type="Pfam" id="PF22692"/>
    </source>
</evidence>
<sequence>MYRGVYTAAMGMLADVTKMDVLSNNLANVETNGYKADTPVFRAYLTREIYRIKPEPENRRVEFSKVGDVEQAIIVDEIRTHYAQGIIEQTNIPTHLAINGEGFFAVRKGNEVLYTRNGEFIANSNRQLVNTQGYYLLDSNGQIVTLPENGYIDESGNVYDANRNIVSRIAIYTLQNPRKMGETLFTGQAQIVNVDDPNSNVRILQGYVEKSNVNVVREMVKLIEAQRHYDATSKAIVVHDELLNKVINNVGALR</sequence>
<evidence type="ECO:0000256" key="1">
    <source>
        <dbReference type="ARBA" id="ARBA00009677"/>
    </source>
</evidence>
<feature type="domain" description="Flagellar basal-body/hook protein C-terminal" evidence="4">
    <location>
        <begin position="205"/>
        <end position="248"/>
    </location>
</feature>
<accession>A0A172T554</accession>
<organism evidence="6 8">
    <name type="scientific">Fervidobacterium pennivorans</name>
    <dbReference type="NCBI Taxonomy" id="93466"/>
    <lineage>
        <taxon>Bacteria</taxon>
        <taxon>Thermotogati</taxon>
        <taxon>Thermotogota</taxon>
        <taxon>Thermotogae</taxon>
        <taxon>Thermotogales</taxon>
        <taxon>Fervidobacteriaceae</taxon>
        <taxon>Fervidobacterium</taxon>
    </lineage>
</organism>
<dbReference type="InterPro" id="IPR053967">
    <property type="entry name" value="LlgE_F_G-like_D1"/>
</dbReference>
<dbReference type="GO" id="GO:0009425">
    <property type="term" value="C:bacterial-type flagellum basal body"/>
    <property type="evidence" value="ECO:0007669"/>
    <property type="project" value="UniProtKB-SubCell"/>
</dbReference>
<dbReference type="PROSITE" id="PS00588">
    <property type="entry name" value="FLAGELLA_BB_ROD"/>
    <property type="match status" value="1"/>
</dbReference>
<proteinExistence type="inferred from homology"/>
<comment type="subcellular location">
    <subcellularLocation>
        <location evidence="2">Bacterial flagellum basal body</location>
    </subcellularLocation>
</comment>
<dbReference type="PANTHER" id="PTHR30435">
    <property type="entry name" value="FLAGELLAR PROTEIN"/>
    <property type="match status" value="1"/>
</dbReference>
<keyword evidence="6" id="KW-0969">Cilium</keyword>
<keyword evidence="6" id="KW-0282">Flagellum</keyword>
<dbReference type="InterPro" id="IPR019776">
    <property type="entry name" value="Flagellar_basal_body_rod_CS"/>
</dbReference>
<evidence type="ECO:0000256" key="2">
    <source>
        <dbReference type="RuleBase" id="RU362116"/>
    </source>
</evidence>
<dbReference type="Pfam" id="PF00460">
    <property type="entry name" value="Flg_bb_rod"/>
    <property type="match status" value="1"/>
</dbReference>
<evidence type="ECO:0000313" key="7">
    <source>
        <dbReference type="EMBL" id="HGQ78015.1"/>
    </source>
</evidence>
<gene>
    <name evidence="7" type="ORF">ENU12_09015</name>
    <name evidence="6" type="ORF">JM64_09365</name>
</gene>
<dbReference type="Proteomes" id="UP000077096">
    <property type="component" value="Chromosome"/>
</dbReference>
<evidence type="ECO:0000313" key="6">
    <source>
        <dbReference type="EMBL" id="ANE42100.1"/>
    </source>
</evidence>
<evidence type="ECO:0000259" key="4">
    <source>
        <dbReference type="Pfam" id="PF06429"/>
    </source>
</evidence>